<evidence type="ECO:0000256" key="10">
    <source>
        <dbReference type="SAM" id="MobiDB-lite"/>
    </source>
</evidence>
<dbReference type="PANTHER" id="PTHR33446">
    <property type="entry name" value="PROTEIN TONB-RELATED"/>
    <property type="match status" value="1"/>
</dbReference>
<dbReference type="GO" id="GO:0031992">
    <property type="term" value="F:energy transducer activity"/>
    <property type="evidence" value="ECO:0007669"/>
    <property type="project" value="TreeGrafter"/>
</dbReference>
<evidence type="ECO:0000256" key="1">
    <source>
        <dbReference type="ARBA" id="ARBA00004383"/>
    </source>
</evidence>
<evidence type="ECO:0000256" key="5">
    <source>
        <dbReference type="ARBA" id="ARBA00022519"/>
    </source>
</evidence>
<protein>
    <submittedName>
        <fullName evidence="13">TonB family protein</fullName>
    </submittedName>
</protein>
<evidence type="ECO:0000313" key="14">
    <source>
        <dbReference type="Proteomes" id="UP000534783"/>
    </source>
</evidence>
<evidence type="ECO:0000256" key="3">
    <source>
        <dbReference type="ARBA" id="ARBA00022448"/>
    </source>
</evidence>
<feature type="compositionally biased region" description="Polar residues" evidence="10">
    <location>
        <begin position="198"/>
        <end position="207"/>
    </location>
</feature>
<keyword evidence="9 11" id="KW-0472">Membrane</keyword>
<dbReference type="InterPro" id="IPR006260">
    <property type="entry name" value="TonB/TolA_C"/>
</dbReference>
<evidence type="ECO:0000256" key="7">
    <source>
        <dbReference type="ARBA" id="ARBA00022927"/>
    </source>
</evidence>
<dbReference type="GO" id="GO:0055085">
    <property type="term" value="P:transmembrane transport"/>
    <property type="evidence" value="ECO:0007669"/>
    <property type="project" value="InterPro"/>
</dbReference>
<sequence>MGGSMSAVRWNSDWISGNGAILRRAEGLSKMMVLSLVLHVAFFSFALYGRSFLGFSPSAFQSYQVTLVSPSPAPSMPSVAPAPRAPAPATPVSRPPSPPPTPPVVASKPLSSKGVPPVKEDPERLQDWWKKKAGSIKMPTVQKPKNDPALPAPAQTVKRPMATPAPAETNPTAPPEEISSPAHPAAPSTSGPGGAPSQEASNPSLVASGSASLNTSLFKYPYYLKSLENKISGQWSPPPVLLDEQIVDAIVQFNVTRRGSIESVEIEKSSGNIQFDLAAMRAVKNSNPLPPLPEGLSEDPLKVHFSFTLQRGS</sequence>
<dbReference type="InterPro" id="IPR037682">
    <property type="entry name" value="TonB_C"/>
</dbReference>
<evidence type="ECO:0000256" key="11">
    <source>
        <dbReference type="SAM" id="Phobius"/>
    </source>
</evidence>
<evidence type="ECO:0000256" key="4">
    <source>
        <dbReference type="ARBA" id="ARBA00022475"/>
    </source>
</evidence>
<feature type="compositionally biased region" description="Pro residues" evidence="10">
    <location>
        <begin position="83"/>
        <end position="103"/>
    </location>
</feature>
<feature type="domain" description="TonB C-terminal" evidence="12">
    <location>
        <begin position="221"/>
        <end position="313"/>
    </location>
</feature>
<name>A0A7X6DN06_9BACT</name>
<dbReference type="GO" id="GO:0098797">
    <property type="term" value="C:plasma membrane protein complex"/>
    <property type="evidence" value="ECO:0007669"/>
    <property type="project" value="TreeGrafter"/>
</dbReference>
<feature type="region of interest" description="Disordered" evidence="10">
    <location>
        <begin position="71"/>
        <end position="207"/>
    </location>
</feature>
<organism evidence="13 14">
    <name type="scientific">Candidatus Manganitrophus noduliformans</name>
    <dbReference type="NCBI Taxonomy" id="2606439"/>
    <lineage>
        <taxon>Bacteria</taxon>
        <taxon>Pseudomonadati</taxon>
        <taxon>Nitrospirota</taxon>
        <taxon>Nitrospiria</taxon>
        <taxon>Candidatus Troglogloeales</taxon>
        <taxon>Candidatus Manganitrophaceae</taxon>
        <taxon>Candidatus Manganitrophus</taxon>
    </lineage>
</organism>
<keyword evidence="4" id="KW-1003">Cell membrane</keyword>
<evidence type="ECO:0000259" key="12">
    <source>
        <dbReference type="PROSITE" id="PS52015"/>
    </source>
</evidence>
<evidence type="ECO:0000313" key="13">
    <source>
        <dbReference type="EMBL" id="NKE70102.1"/>
    </source>
</evidence>
<dbReference type="Proteomes" id="UP000534783">
    <property type="component" value="Unassembled WGS sequence"/>
</dbReference>
<keyword evidence="3" id="KW-0813">Transport</keyword>
<accession>A0A7X6DN06</accession>
<comment type="caution">
    <text evidence="13">The sequence shown here is derived from an EMBL/GenBank/DDBJ whole genome shotgun (WGS) entry which is preliminary data.</text>
</comment>
<comment type="similarity">
    <text evidence="2">Belongs to the TonB family.</text>
</comment>
<dbReference type="GO" id="GO:0015031">
    <property type="term" value="P:protein transport"/>
    <property type="evidence" value="ECO:0007669"/>
    <property type="project" value="UniProtKB-KW"/>
</dbReference>
<dbReference type="Pfam" id="PF13103">
    <property type="entry name" value="TonB_2"/>
    <property type="match status" value="1"/>
</dbReference>
<dbReference type="PROSITE" id="PS52015">
    <property type="entry name" value="TONB_CTD"/>
    <property type="match status" value="1"/>
</dbReference>
<reference evidence="13 14" key="1">
    <citation type="journal article" date="2020" name="Nature">
        <title>Bacterial chemolithoautotrophy via manganese oxidation.</title>
        <authorList>
            <person name="Yu H."/>
            <person name="Leadbetter J.R."/>
        </authorList>
    </citation>
    <scope>NUCLEOTIDE SEQUENCE [LARGE SCALE GENOMIC DNA]</scope>
    <source>
        <strain evidence="13 14">Mn-1</strain>
    </source>
</reference>
<keyword evidence="6 11" id="KW-0812">Transmembrane</keyword>
<dbReference type="AlphaFoldDB" id="A0A7X6DN06"/>
<dbReference type="PANTHER" id="PTHR33446:SF2">
    <property type="entry name" value="PROTEIN TONB"/>
    <property type="match status" value="1"/>
</dbReference>
<dbReference type="InterPro" id="IPR051045">
    <property type="entry name" value="TonB-dependent_transducer"/>
</dbReference>
<feature type="transmembrane region" description="Helical" evidence="11">
    <location>
        <begin position="31"/>
        <end position="49"/>
    </location>
</feature>
<dbReference type="NCBIfam" id="TIGR01352">
    <property type="entry name" value="tonB_Cterm"/>
    <property type="match status" value="1"/>
</dbReference>
<keyword evidence="8 11" id="KW-1133">Transmembrane helix</keyword>
<dbReference type="Gene3D" id="3.30.1150.10">
    <property type="match status" value="1"/>
</dbReference>
<dbReference type="SUPFAM" id="SSF74653">
    <property type="entry name" value="TolA/TonB C-terminal domain"/>
    <property type="match status" value="1"/>
</dbReference>
<gene>
    <name evidence="13" type="ORF">MNODULE_05015</name>
</gene>
<feature type="compositionally biased region" description="Basic and acidic residues" evidence="10">
    <location>
        <begin position="118"/>
        <end position="130"/>
    </location>
</feature>
<evidence type="ECO:0000256" key="2">
    <source>
        <dbReference type="ARBA" id="ARBA00006555"/>
    </source>
</evidence>
<evidence type="ECO:0000256" key="8">
    <source>
        <dbReference type="ARBA" id="ARBA00022989"/>
    </source>
</evidence>
<keyword evidence="7" id="KW-0653">Protein transport</keyword>
<proteinExistence type="inferred from homology"/>
<keyword evidence="5" id="KW-0997">Cell inner membrane</keyword>
<evidence type="ECO:0000256" key="6">
    <source>
        <dbReference type="ARBA" id="ARBA00022692"/>
    </source>
</evidence>
<feature type="compositionally biased region" description="Low complexity" evidence="10">
    <location>
        <begin position="160"/>
        <end position="190"/>
    </location>
</feature>
<evidence type="ECO:0000256" key="9">
    <source>
        <dbReference type="ARBA" id="ARBA00023136"/>
    </source>
</evidence>
<keyword evidence="14" id="KW-1185">Reference proteome</keyword>
<comment type="subcellular location">
    <subcellularLocation>
        <location evidence="1">Cell inner membrane</location>
        <topology evidence="1">Single-pass membrane protein</topology>
        <orientation evidence="1">Periplasmic side</orientation>
    </subcellularLocation>
</comment>
<dbReference type="PRINTS" id="PR01217">
    <property type="entry name" value="PRICHEXTENSN"/>
</dbReference>
<dbReference type="RefSeq" id="WP_168058366.1">
    <property type="nucleotide sequence ID" value="NZ_VTOW01000001.1"/>
</dbReference>
<dbReference type="EMBL" id="VTOW01000001">
    <property type="protein sequence ID" value="NKE70102.1"/>
    <property type="molecule type" value="Genomic_DNA"/>
</dbReference>